<protein>
    <recommendedName>
        <fullName evidence="1">DUF7580 domain-containing protein</fullName>
    </recommendedName>
</protein>
<name>A0A1S8BFU4_9PEZI</name>
<evidence type="ECO:0000313" key="2">
    <source>
        <dbReference type="EMBL" id="OMP86271.1"/>
    </source>
</evidence>
<comment type="caution">
    <text evidence="2">The sequence shown here is derived from an EMBL/GenBank/DDBJ whole genome shotgun (WGS) entry which is preliminary data.</text>
</comment>
<evidence type="ECO:0000259" key="1">
    <source>
        <dbReference type="Pfam" id="PF24476"/>
    </source>
</evidence>
<feature type="domain" description="DUF7580" evidence="1">
    <location>
        <begin position="198"/>
        <end position="382"/>
    </location>
</feature>
<dbReference type="EMBL" id="MSZU01000080">
    <property type="protein sequence ID" value="OMP86271.1"/>
    <property type="molecule type" value="Genomic_DNA"/>
</dbReference>
<dbReference type="AlphaFoldDB" id="A0A1S8BFU4"/>
<dbReference type="Pfam" id="PF24476">
    <property type="entry name" value="DUF7580"/>
    <property type="match status" value="1"/>
</dbReference>
<dbReference type="Proteomes" id="UP000190776">
    <property type="component" value="Unassembled WGS sequence"/>
</dbReference>
<gene>
    <name evidence="2" type="ORF">BK809_0003441</name>
</gene>
<dbReference type="PANTHER" id="PTHR35186:SF4">
    <property type="entry name" value="PRION-INHIBITION AND PROPAGATION HELO DOMAIN-CONTAINING PROTEIN"/>
    <property type="match status" value="1"/>
</dbReference>
<organism evidence="2 3">
    <name type="scientific">Diplodia seriata</name>
    <dbReference type="NCBI Taxonomy" id="420778"/>
    <lineage>
        <taxon>Eukaryota</taxon>
        <taxon>Fungi</taxon>
        <taxon>Dikarya</taxon>
        <taxon>Ascomycota</taxon>
        <taxon>Pezizomycotina</taxon>
        <taxon>Dothideomycetes</taxon>
        <taxon>Dothideomycetes incertae sedis</taxon>
        <taxon>Botryosphaeriales</taxon>
        <taxon>Botryosphaeriaceae</taxon>
        <taxon>Diplodia</taxon>
    </lineage>
</organism>
<dbReference type="PANTHER" id="PTHR35186">
    <property type="entry name" value="ANK_REP_REGION DOMAIN-CONTAINING PROTEIN"/>
    <property type="match status" value="1"/>
</dbReference>
<dbReference type="OrthoDB" id="3565018at2759"/>
<evidence type="ECO:0000313" key="3">
    <source>
        <dbReference type="Proteomes" id="UP000190776"/>
    </source>
</evidence>
<reference evidence="2 3" key="1">
    <citation type="submission" date="2017-01" db="EMBL/GenBank/DDBJ databases">
        <title>Draft genome sequence of Diplodia seriata F98.1, a fungal species involved in grapevine trunk diseases.</title>
        <authorList>
            <person name="Robert-Siegwald G."/>
            <person name="Vallet J."/>
            <person name="Abou-Mansour E."/>
            <person name="Xu J."/>
            <person name="Rey P."/>
            <person name="Bertsch C."/>
            <person name="Rego C."/>
            <person name="Larignon P."/>
            <person name="Fontaine F."/>
            <person name="Lebrun M.-H."/>
        </authorList>
    </citation>
    <scope>NUCLEOTIDE SEQUENCE [LARGE SCALE GENOMIC DNA]</scope>
    <source>
        <strain evidence="2 3">F98.1</strain>
    </source>
</reference>
<sequence length="387" mass="42657">MPSLACWGIEGSLGFNAATQYKLKPLCVSISGLGINLQLEPQKKYTTPASCGPTQASFRVVFSYDAKGSSTGSQPWDIEAVEIYPDEDEVNGVPQAALKASAASAASATKARVVRFQDTAAVKSTDISGKDLASNMLNSLCISTSNVCLAQLFQGKRAVRFTHQLLSPQPGTTQSTNSFHSPTTNPDLVPLGKALLLNSTGQYRRRFSNLVRLRLSVTLAWSLLQLHQTPWFTETWGNSDINLLDRPNHTLLDQPFIRRTISENTDAQSVHTSHQTTSSGPRNRPLFALGVLLIELCLGAPFDKLREQQHLQALGLPDTCSDYEVANRLIDDVYDEFGNAYGDAVLKCIRCEFGCRRNSLDDERFKRAFYNGVIVLLEQNLEVFRGH</sequence>
<proteinExistence type="predicted"/>
<accession>A0A1S8BFU4</accession>
<dbReference type="InterPro" id="IPR056002">
    <property type="entry name" value="DUF7580"/>
</dbReference>